<feature type="region of interest" description="Disordered" evidence="1">
    <location>
        <begin position="46"/>
        <end position="69"/>
    </location>
</feature>
<evidence type="ECO:0000256" key="1">
    <source>
        <dbReference type="SAM" id="MobiDB-lite"/>
    </source>
</evidence>
<evidence type="ECO:0000313" key="2">
    <source>
        <dbReference type="EMBL" id="KAA9345674.1"/>
    </source>
</evidence>
<dbReference type="Proteomes" id="UP000326570">
    <property type="component" value="Unassembled WGS sequence"/>
</dbReference>
<dbReference type="EMBL" id="VTWT01000001">
    <property type="protein sequence ID" value="KAA9345674.1"/>
    <property type="molecule type" value="Genomic_DNA"/>
</dbReference>
<comment type="caution">
    <text evidence="2">The sequence shown here is derived from an EMBL/GenBank/DDBJ whole genome shotgun (WGS) entry which is preliminary data.</text>
</comment>
<feature type="compositionally biased region" description="Low complexity" evidence="1">
    <location>
        <begin position="52"/>
        <end position="68"/>
    </location>
</feature>
<sequence length="119" mass="12408">MGGILEIDAQLIVSLNGDSFVVVAEGNYIIVNFKDFKALERVTAGGGKSAASESKPSGTKKSSGGPLKKLNDVNTLIRRLGLVVDVRVGNKSYVEFGAGNSAKIKAAAIFGKIGSFFSK</sequence>
<keyword evidence="3" id="KW-1185">Reference proteome</keyword>
<accession>A0A5N1J4Q8</accession>
<evidence type="ECO:0000313" key="3">
    <source>
        <dbReference type="Proteomes" id="UP000326570"/>
    </source>
</evidence>
<protein>
    <submittedName>
        <fullName evidence="2">Uncharacterized protein</fullName>
    </submittedName>
</protein>
<dbReference type="AlphaFoldDB" id="A0A5N1J4Q8"/>
<organism evidence="2 3">
    <name type="scientific">Adhaeribacter soli</name>
    <dbReference type="NCBI Taxonomy" id="2607655"/>
    <lineage>
        <taxon>Bacteria</taxon>
        <taxon>Pseudomonadati</taxon>
        <taxon>Bacteroidota</taxon>
        <taxon>Cytophagia</taxon>
        <taxon>Cytophagales</taxon>
        <taxon>Hymenobacteraceae</taxon>
        <taxon>Adhaeribacter</taxon>
    </lineage>
</organism>
<gene>
    <name evidence="2" type="ORF">F0P94_00885</name>
</gene>
<proteinExistence type="predicted"/>
<name>A0A5N1J4Q8_9BACT</name>
<reference evidence="2 3" key="1">
    <citation type="submission" date="2019-09" db="EMBL/GenBank/DDBJ databases">
        <title>Genome sequence of Adhaeribacter sp. M2.</title>
        <authorList>
            <person name="Srinivasan S."/>
        </authorList>
    </citation>
    <scope>NUCLEOTIDE SEQUENCE [LARGE SCALE GENOMIC DNA]</scope>
    <source>
        <strain evidence="2 3">M2</strain>
    </source>
</reference>
<dbReference type="RefSeq" id="WP_150901817.1">
    <property type="nucleotide sequence ID" value="NZ_VTWT01000001.1"/>
</dbReference>